<feature type="domain" description="Zinc-ribbon" evidence="2">
    <location>
        <begin position="2"/>
        <end position="23"/>
    </location>
</feature>
<feature type="transmembrane region" description="Helical" evidence="1">
    <location>
        <begin position="46"/>
        <end position="67"/>
    </location>
</feature>
<proteinExistence type="predicted"/>
<name>A0ABT2TBK4_9FIRM</name>
<evidence type="ECO:0000313" key="4">
    <source>
        <dbReference type="Proteomes" id="UP001652394"/>
    </source>
</evidence>
<dbReference type="RefSeq" id="WP_059068007.1">
    <property type="nucleotide sequence ID" value="NZ_JAOQJX010000011.1"/>
</dbReference>
<keyword evidence="1" id="KW-0812">Transmembrane</keyword>
<evidence type="ECO:0000259" key="2">
    <source>
        <dbReference type="Pfam" id="PF13240"/>
    </source>
</evidence>
<dbReference type="Proteomes" id="UP001652394">
    <property type="component" value="Unassembled WGS sequence"/>
</dbReference>
<organism evidence="3 4">
    <name type="scientific">Faecalicatena acetigenes</name>
    <dbReference type="NCBI Taxonomy" id="2981790"/>
    <lineage>
        <taxon>Bacteria</taxon>
        <taxon>Bacillati</taxon>
        <taxon>Bacillota</taxon>
        <taxon>Clostridia</taxon>
        <taxon>Lachnospirales</taxon>
        <taxon>Lachnospiraceae</taxon>
        <taxon>Faecalicatena</taxon>
    </lineage>
</organism>
<reference evidence="3 4" key="1">
    <citation type="journal article" date="2021" name="ISME Commun">
        <title>Automated analysis of genomic sequences facilitates high-throughput and comprehensive description of bacteria.</title>
        <authorList>
            <person name="Hitch T.C.A."/>
        </authorList>
    </citation>
    <scope>NUCLEOTIDE SEQUENCE [LARGE SCALE GENOMIC DNA]</scope>
    <source>
        <strain evidence="3 4">H2_18</strain>
    </source>
</reference>
<dbReference type="Pfam" id="PF13240">
    <property type="entry name" value="Zn_Ribbon_1"/>
    <property type="match status" value="1"/>
</dbReference>
<protein>
    <submittedName>
        <fullName evidence="3">Zinc ribbon domain-containing protein</fullName>
    </submittedName>
</protein>
<comment type="caution">
    <text evidence="3">The sequence shown here is derived from an EMBL/GenBank/DDBJ whole genome shotgun (WGS) entry which is preliminary data.</text>
</comment>
<keyword evidence="1" id="KW-1133">Transmembrane helix</keyword>
<dbReference type="PANTHER" id="PTHR40038:SF1">
    <property type="entry name" value="MEMBRANE-ASSOCIATED PROTEIN TCAA"/>
    <property type="match status" value="1"/>
</dbReference>
<keyword evidence="4" id="KW-1185">Reference proteome</keyword>
<keyword evidence="1" id="KW-0472">Membrane</keyword>
<gene>
    <name evidence="3" type="ORF">OCV51_08315</name>
</gene>
<evidence type="ECO:0000313" key="3">
    <source>
        <dbReference type="EMBL" id="MCU6747658.1"/>
    </source>
</evidence>
<dbReference type="EMBL" id="JAOQJX010000011">
    <property type="protein sequence ID" value="MCU6747658.1"/>
    <property type="molecule type" value="Genomic_DNA"/>
</dbReference>
<accession>A0ABT2TBK4</accession>
<sequence>MFCKNCGAQIAEGTKFCPKCGASAGNANAGNNGETGQAKAGKKPPYLAIGLIAVIAVVVIILAVVLGKTVFGKGYEKPIKNLIKGVEEQDGEMILSAFSDETIEALEDEMGVDRKDLEDMMEEEFEYMFSDEEYEDEDLEFKYKIEDNEKLDKDDIKDIKDELKDYYNIREDIKAARELDVTLTVYVDGEEEEDSEETLTVIKVDGKWYLSPSSF</sequence>
<evidence type="ECO:0000256" key="1">
    <source>
        <dbReference type="SAM" id="Phobius"/>
    </source>
</evidence>
<dbReference type="InterPro" id="IPR026870">
    <property type="entry name" value="Zinc_ribbon_dom"/>
</dbReference>
<dbReference type="PANTHER" id="PTHR40038">
    <property type="entry name" value="MEMBRANE-ASSOCIATED PROTEIN TCAA"/>
    <property type="match status" value="1"/>
</dbReference>